<evidence type="ECO:0000313" key="2">
    <source>
        <dbReference type="Proteomes" id="UP000033423"/>
    </source>
</evidence>
<dbReference type="AlphaFoldDB" id="A0A0F3GKT9"/>
<dbReference type="EMBL" id="LACI01002253">
    <property type="protein sequence ID" value="KJU82584.1"/>
    <property type="molecule type" value="Genomic_DNA"/>
</dbReference>
<dbReference type="Proteomes" id="UP000033423">
    <property type="component" value="Unassembled WGS sequence"/>
</dbReference>
<sequence length="107" mass="12804">MPLAVIWQLYHNCQDYLVRKIVDIDNIFVVQYRIMDVFLDREENVGLIKPKRVGIEKRRFESIASTLYSQREKMLQSKSLVLYRFSPVVFSIKYTPTRKWLFLKVSG</sequence>
<evidence type="ECO:0000313" key="1">
    <source>
        <dbReference type="EMBL" id="KJU82584.1"/>
    </source>
</evidence>
<keyword evidence="2" id="KW-1185">Reference proteome</keyword>
<accession>A0A0F3GKT9</accession>
<name>A0A0F3GKT9_9BACT</name>
<gene>
    <name evidence="1" type="ORF">MBAV_005217</name>
</gene>
<proteinExistence type="predicted"/>
<protein>
    <submittedName>
        <fullName evidence="1">Uncharacterized protein</fullName>
    </submittedName>
</protein>
<organism evidence="1 2">
    <name type="scientific">Candidatus Magnetobacterium bavaricum</name>
    <dbReference type="NCBI Taxonomy" id="29290"/>
    <lineage>
        <taxon>Bacteria</taxon>
        <taxon>Pseudomonadati</taxon>
        <taxon>Nitrospirota</taxon>
        <taxon>Thermodesulfovibrionia</taxon>
        <taxon>Thermodesulfovibrionales</taxon>
        <taxon>Candidatus Magnetobacteriaceae</taxon>
        <taxon>Candidatus Magnetobacterium</taxon>
    </lineage>
</organism>
<comment type="caution">
    <text evidence="1">The sequence shown here is derived from an EMBL/GenBank/DDBJ whole genome shotgun (WGS) entry which is preliminary data.</text>
</comment>
<reference evidence="1 2" key="1">
    <citation type="submission" date="2015-02" db="EMBL/GenBank/DDBJ databases">
        <title>Single-cell genomics of uncultivated deep-branching MTB reveals a conserved set of magnetosome genes.</title>
        <authorList>
            <person name="Kolinko S."/>
            <person name="Richter M."/>
            <person name="Glockner F.O."/>
            <person name="Brachmann A."/>
            <person name="Schuler D."/>
        </authorList>
    </citation>
    <scope>NUCLEOTIDE SEQUENCE [LARGE SCALE GENOMIC DNA]</scope>
    <source>
        <strain evidence="1">TM-1</strain>
    </source>
</reference>